<accession>A0ABN6RQE8</accession>
<evidence type="ECO:0000256" key="1">
    <source>
        <dbReference type="SAM" id="MobiDB-lite"/>
    </source>
</evidence>
<dbReference type="Gene3D" id="3.40.50.300">
    <property type="entry name" value="P-loop containing nucleotide triphosphate hydrolases"/>
    <property type="match status" value="1"/>
</dbReference>
<feature type="region of interest" description="Disordered" evidence="1">
    <location>
        <begin position="671"/>
        <end position="698"/>
    </location>
</feature>
<organism evidence="2 3">
    <name type="scientific">Pseudodesulfovibrio portus</name>
    <dbReference type="NCBI Taxonomy" id="231439"/>
    <lineage>
        <taxon>Bacteria</taxon>
        <taxon>Pseudomonadati</taxon>
        <taxon>Thermodesulfobacteriota</taxon>
        <taxon>Desulfovibrionia</taxon>
        <taxon>Desulfovibrionales</taxon>
        <taxon>Desulfovibrionaceae</taxon>
    </lineage>
</organism>
<feature type="compositionally biased region" description="Basic and acidic residues" evidence="1">
    <location>
        <begin position="682"/>
        <end position="698"/>
    </location>
</feature>
<evidence type="ECO:0000313" key="3">
    <source>
        <dbReference type="Proteomes" id="UP001061361"/>
    </source>
</evidence>
<gene>
    <name evidence="2" type="ORF">JCM14722_01990</name>
</gene>
<sequence>MDYCPVETDRISVLRYHVLKKITENPLSFLKRILPNGRIAGGGVFHDKELRFRVFFEHGRNSHGNIGRWDRDDDLFAPFSESGIGQDFGQDFISLYAKVRGASLSGGMSEMQAIEELAGDYAVPCEALDNEVVGWKQVEIDDLEISNSIYDVKGYHQLSPQETELRKYSYSNKLHEIYNRPNDFHRGARRMYDRDGKLMGLMFVGNNGQAALKTRWVKKRNGRNGEWHYSNFEKNPYPFDKTHLAAQSKGKTVYVISDPVLADQFEKWQGEGITGLKGALLQTWFGGKETVVDLDWEALKHHALRVVVRETKEDLLLAQAILEQVVGQHGLKSISFFRYGTEAVYTDSVLYSFDDSRAFNLADDAFLFQLTKEDIYVGLGLEERVEVPEGEIDEQSDSLVCIEGVLEREIATMLYAYDGVGKSMIALSVGYALASGENVFGATWKVPVRRRVLYVDGENPQKVLDRREAAFRRCYDLEESSPYFRMMSSSKEGKSFDLTDKEFRDRLLSELFTPSGKRKVDVLILDNWSALYSGQEERAWREVNEFLAELKRARIAILFVHHADDAGPSKPDGYRKKNRFFDNRFCALKSETKFKRFHNKDRLTWLSVSIHNPKARGEAEDGEFTLWMSFVKNQSGEERAFWLVDADDRAKSIFELRALGMSYEDIGKDKKVDCSKNTANDSIKENGHPDPGKWAKSK</sequence>
<protein>
    <recommendedName>
        <fullName evidence="4">AAA family ATPase</fullName>
    </recommendedName>
</protein>
<reference evidence="2" key="1">
    <citation type="submission" date="2022-08" db="EMBL/GenBank/DDBJ databases">
        <title>Genome Sequence of the sulphate-reducing bacterium, Pseudodesulfovibrio portus JCM14722.</title>
        <authorList>
            <person name="Kondo R."/>
            <person name="Kataoka T."/>
        </authorList>
    </citation>
    <scope>NUCLEOTIDE SEQUENCE</scope>
    <source>
        <strain evidence="2">JCM 14722</strain>
    </source>
</reference>
<keyword evidence="3" id="KW-1185">Reference proteome</keyword>
<dbReference type="Pfam" id="PF13481">
    <property type="entry name" value="AAA_25"/>
    <property type="match status" value="1"/>
</dbReference>
<dbReference type="EMBL" id="AP026708">
    <property type="protein sequence ID" value="BDQ32657.1"/>
    <property type="molecule type" value="Genomic_DNA"/>
</dbReference>
<dbReference type="SUPFAM" id="SSF52540">
    <property type="entry name" value="P-loop containing nucleoside triphosphate hydrolases"/>
    <property type="match status" value="1"/>
</dbReference>
<name>A0ABN6RQE8_9BACT</name>
<evidence type="ECO:0008006" key="4">
    <source>
        <dbReference type="Google" id="ProtNLM"/>
    </source>
</evidence>
<dbReference type="InterPro" id="IPR027417">
    <property type="entry name" value="P-loop_NTPase"/>
</dbReference>
<evidence type="ECO:0000313" key="2">
    <source>
        <dbReference type="EMBL" id="BDQ32657.1"/>
    </source>
</evidence>
<proteinExistence type="predicted"/>
<dbReference type="Proteomes" id="UP001061361">
    <property type="component" value="Chromosome"/>
</dbReference>